<name>A0A327X1C1_9GAMM</name>
<dbReference type="InterPro" id="IPR012893">
    <property type="entry name" value="HipA-like_C"/>
</dbReference>
<dbReference type="RefSeq" id="WP_111568678.1">
    <property type="nucleotide sequence ID" value="NZ_PIPK01000002.1"/>
</dbReference>
<dbReference type="AlphaFoldDB" id="A0A327X1C1"/>
<keyword evidence="2" id="KW-0808">Transferase</keyword>
<accession>A0A327X1C1</accession>
<dbReference type="InterPro" id="IPR017508">
    <property type="entry name" value="HipA_N1"/>
</dbReference>
<evidence type="ECO:0000259" key="5">
    <source>
        <dbReference type="Pfam" id="PF13657"/>
    </source>
</evidence>
<feature type="domain" description="HipA N-terminal subdomain 1" evidence="5">
    <location>
        <begin position="4"/>
        <end position="103"/>
    </location>
</feature>
<keyword evidence="3 6" id="KW-0418">Kinase</keyword>
<feature type="domain" description="HipA-like C-terminal" evidence="4">
    <location>
        <begin position="150"/>
        <end position="398"/>
    </location>
</feature>
<dbReference type="EMBL" id="QLMD01000003">
    <property type="protein sequence ID" value="RAJ99054.1"/>
    <property type="molecule type" value="Genomic_DNA"/>
</dbReference>
<evidence type="ECO:0000256" key="3">
    <source>
        <dbReference type="ARBA" id="ARBA00022777"/>
    </source>
</evidence>
<evidence type="ECO:0000256" key="2">
    <source>
        <dbReference type="ARBA" id="ARBA00022679"/>
    </source>
</evidence>
<dbReference type="GO" id="GO:0005829">
    <property type="term" value="C:cytosol"/>
    <property type="evidence" value="ECO:0007669"/>
    <property type="project" value="TreeGrafter"/>
</dbReference>
<dbReference type="PANTHER" id="PTHR37419:SF1">
    <property type="entry name" value="SERINE_THREONINE-PROTEIN KINASE TOXIN HIPA"/>
    <property type="match status" value="1"/>
</dbReference>
<protein>
    <submittedName>
        <fullName evidence="7">Serine/threonine protein kinase</fullName>
    </submittedName>
    <submittedName>
        <fullName evidence="6">Serine/threonine-protein kinase HipA</fullName>
    </submittedName>
</protein>
<keyword evidence="7" id="KW-0723">Serine/threonine-protein kinase</keyword>
<dbReference type="PANTHER" id="PTHR37419">
    <property type="entry name" value="SERINE/THREONINE-PROTEIN KINASE TOXIN HIPA"/>
    <property type="match status" value="1"/>
</dbReference>
<gene>
    <name evidence="6" type="ORF">B0I24_10346</name>
    <name evidence="7" type="ORF">CWE07_04015</name>
</gene>
<evidence type="ECO:0000313" key="9">
    <source>
        <dbReference type="Proteomes" id="UP000287865"/>
    </source>
</evidence>
<keyword evidence="9" id="KW-1185">Reference proteome</keyword>
<dbReference type="Pfam" id="PF07804">
    <property type="entry name" value="HipA_C"/>
    <property type="match status" value="1"/>
</dbReference>
<dbReference type="OrthoDB" id="9805913at2"/>
<dbReference type="GO" id="GO:0004674">
    <property type="term" value="F:protein serine/threonine kinase activity"/>
    <property type="evidence" value="ECO:0007669"/>
    <property type="project" value="UniProtKB-KW"/>
</dbReference>
<dbReference type="Pfam" id="PF13657">
    <property type="entry name" value="Couple_hipA"/>
    <property type="match status" value="1"/>
</dbReference>
<dbReference type="Proteomes" id="UP000249203">
    <property type="component" value="Unassembled WGS sequence"/>
</dbReference>
<reference evidence="6 8" key="2">
    <citation type="submission" date="2018-06" db="EMBL/GenBank/DDBJ databases">
        <title>Genomic Encyclopedia of Type Strains, Phase III (KMG-III): the genomes of soil and plant-associated and newly described type strains.</title>
        <authorList>
            <person name="Whitman W."/>
        </authorList>
    </citation>
    <scope>NUCLEOTIDE SEQUENCE [LARGE SCALE GENOMIC DNA]</scope>
    <source>
        <strain evidence="6 8">CGMCC 1.15366</strain>
    </source>
</reference>
<dbReference type="InterPro" id="IPR052028">
    <property type="entry name" value="HipA_Ser/Thr_kinase"/>
</dbReference>
<evidence type="ECO:0000256" key="1">
    <source>
        <dbReference type="ARBA" id="ARBA00010164"/>
    </source>
</evidence>
<reference evidence="7 9" key="1">
    <citation type="journal article" date="2018" name="Front. Microbiol.">
        <title>Genome-Based Analysis Reveals the Taxonomy and Diversity of the Family Idiomarinaceae.</title>
        <authorList>
            <person name="Liu Y."/>
            <person name="Lai Q."/>
            <person name="Shao Z."/>
        </authorList>
    </citation>
    <scope>NUCLEOTIDE SEQUENCE [LARGE SCALE GENOMIC DNA]</scope>
    <source>
        <strain evidence="7 9">CF12-14</strain>
    </source>
</reference>
<evidence type="ECO:0000313" key="6">
    <source>
        <dbReference type="EMBL" id="RAJ99054.1"/>
    </source>
</evidence>
<dbReference type="NCBIfam" id="TIGR03071">
    <property type="entry name" value="couple_hipA"/>
    <property type="match status" value="1"/>
</dbReference>
<dbReference type="EMBL" id="PIPK01000002">
    <property type="protein sequence ID" value="RUO27783.1"/>
    <property type="molecule type" value="Genomic_DNA"/>
</dbReference>
<proteinExistence type="inferred from homology"/>
<dbReference type="Proteomes" id="UP000287865">
    <property type="component" value="Unassembled WGS sequence"/>
</dbReference>
<dbReference type="CDD" id="cd17808">
    <property type="entry name" value="HipA_Ec_like"/>
    <property type="match status" value="1"/>
</dbReference>
<comment type="caution">
    <text evidence="6">The sequence shown here is derived from an EMBL/GenBank/DDBJ whole genome shotgun (WGS) entry which is preliminary data.</text>
</comment>
<sequence>MKKLDLYMNGTKVGEYTQARSGANHFSYDNLWLESPGRRSISLSLPLRAAAYSGPEVYNYFDNLIPDNRDIRERIVARFRAKSTEPFDILAEIGRDCVGAIQLIPHGSQAPDVKRIEATPLSEQSVAKILQGYHSKAPLGMVEDTADFRISLAGAQEKTALLFHHGEWHLPLGATPTTHIIKLPIGEIKSHDRVIDMTHSVENEYLCLKIAAAYGFEAAECDIIAPDNMKALAVKRFDRKLSSDGTWIMRLPQEDFCQVTGTSAARKYESDGGPTILTIMNELLGASNPAKDRYIFMRAQVLFWLLGATDGHAKNFSIFIKQENQYSLTPLYDILSAFPALSKKGLHEKDLKLAMSLRGSKGRKYECRMIRRKHFVQTAREVGFSEESMHEILDEMAALTEGVIQKVTADLPSDFPSYIAEPIFEGMRRYARKLHGEYKR</sequence>
<evidence type="ECO:0000313" key="7">
    <source>
        <dbReference type="EMBL" id="RUO27783.1"/>
    </source>
</evidence>
<comment type="similarity">
    <text evidence="1">Belongs to the HipA Ser/Thr kinase family.</text>
</comment>
<evidence type="ECO:0000313" key="8">
    <source>
        <dbReference type="Proteomes" id="UP000249203"/>
    </source>
</evidence>
<evidence type="ECO:0000259" key="4">
    <source>
        <dbReference type="Pfam" id="PF07804"/>
    </source>
</evidence>
<organism evidence="6 8">
    <name type="scientific">Aliidiomarina maris</name>
    <dbReference type="NCBI Taxonomy" id="531312"/>
    <lineage>
        <taxon>Bacteria</taxon>
        <taxon>Pseudomonadati</taxon>
        <taxon>Pseudomonadota</taxon>
        <taxon>Gammaproteobacteria</taxon>
        <taxon>Alteromonadales</taxon>
        <taxon>Idiomarinaceae</taxon>
        <taxon>Aliidiomarina</taxon>
    </lineage>
</organism>